<dbReference type="Proteomes" id="UP000003303">
    <property type="component" value="Unassembled WGS sequence"/>
</dbReference>
<keyword evidence="1" id="KW-0802">TPR repeat</keyword>
<evidence type="ECO:0000256" key="2">
    <source>
        <dbReference type="SAM" id="SignalP"/>
    </source>
</evidence>
<feature type="signal peptide" evidence="2">
    <location>
        <begin position="1"/>
        <end position="26"/>
    </location>
</feature>
<evidence type="ECO:0000313" key="3">
    <source>
        <dbReference type="EMBL" id="EEK16983.1"/>
    </source>
</evidence>
<keyword evidence="4" id="KW-1185">Reference proteome</keyword>
<dbReference type="SMART" id="SM00028">
    <property type="entry name" value="TPR"/>
    <property type="match status" value="3"/>
</dbReference>
<dbReference type="EMBL" id="ACLR01000120">
    <property type="protein sequence ID" value="EEK16983.1"/>
    <property type="molecule type" value="Genomic_DNA"/>
</dbReference>
<keyword evidence="2" id="KW-0732">Signal</keyword>
<dbReference type="AlphaFoldDB" id="C2MB95"/>
<dbReference type="STRING" id="596327.PORUE0001_0072"/>
<protein>
    <submittedName>
        <fullName evidence="3">Tetratricopeptide repeat protein</fullName>
    </submittedName>
</protein>
<dbReference type="RefSeq" id="WP_007365129.1">
    <property type="nucleotide sequence ID" value="NZ_ACLR01000120.1"/>
</dbReference>
<dbReference type="SUPFAM" id="SSF48452">
    <property type="entry name" value="TPR-like"/>
    <property type="match status" value="2"/>
</dbReference>
<comment type="caution">
    <text evidence="3">The sequence shown here is derived from an EMBL/GenBank/DDBJ whole genome shotgun (WGS) entry which is preliminary data.</text>
</comment>
<evidence type="ECO:0000313" key="4">
    <source>
        <dbReference type="Proteomes" id="UP000003303"/>
    </source>
</evidence>
<organism evidence="3 4">
    <name type="scientific">Porphyromonas uenonis 60-3</name>
    <dbReference type="NCBI Taxonomy" id="596327"/>
    <lineage>
        <taxon>Bacteria</taxon>
        <taxon>Pseudomonadati</taxon>
        <taxon>Bacteroidota</taxon>
        <taxon>Bacteroidia</taxon>
        <taxon>Bacteroidales</taxon>
        <taxon>Porphyromonadaceae</taxon>
        <taxon>Porphyromonas</taxon>
    </lineage>
</organism>
<dbReference type="eggNOG" id="COG0457">
    <property type="taxonomic scope" value="Bacteria"/>
</dbReference>
<dbReference type="OrthoDB" id="9814220at2"/>
<evidence type="ECO:0000256" key="1">
    <source>
        <dbReference type="PROSITE-ProRule" id="PRU00339"/>
    </source>
</evidence>
<gene>
    <name evidence="3" type="ORF">PORUE0001_0072</name>
</gene>
<dbReference type="InterPro" id="IPR019734">
    <property type="entry name" value="TPR_rpt"/>
</dbReference>
<accession>C2MB95</accession>
<sequence length="587" mass="65961">MKSFGRQTLLLLLLALLGLTSAKVSAQSTETKETAYSLIEDYANILFFAGAQEPAIGYLYYLYDGYPDQQVRTAVPLASWLDLTSRQNEAKDLLKTLFTKRSDQARASQELVRYYLTLLYSSGEIDEADSLFAMLPREVSSHPNILLVHLTSLAILNKNQELIEQIAQLDTTLLTDPQQQEVYYRLVAQASSKLGDYQRMLQAAERLVALEPSNLGNHHTRLEALNALRLDDQIEKGLAQLQQTLSLPDAYIEVTRAELIASRRDTKQSADYLYRYLARQDSISSVSARIVSMLLPDFSDISQIPSEFIPALTRLAELEPTDPKLFADLYMIVSTQEGKAQAEQLIKHFYDNPKTAYSAVLVQASQMKEQERLEYLTSARKRYPANLQILALYAGELIAQDRLDEAKQAISSQLDWTKLKTAEGVKPTEGLRLLLLYSSLIYERQKQSAQALEVFEIAERLFPRDAILLNNYAYYLYTLSPQDSSHLAKAEQLAATAYGLAPEEANILDTYGTILLAQGKTTMAQLMLSQAVERAEQLGKPNAGYIERLGDAYLQGGDRQAALQQWQRAYQLAPTEALQQKIDALNP</sequence>
<feature type="chain" id="PRO_5002916499" evidence="2">
    <location>
        <begin position="27"/>
        <end position="587"/>
    </location>
</feature>
<dbReference type="PROSITE" id="PS50005">
    <property type="entry name" value="TPR"/>
    <property type="match status" value="1"/>
</dbReference>
<dbReference type="InterPro" id="IPR011990">
    <property type="entry name" value="TPR-like_helical_dom_sf"/>
</dbReference>
<proteinExistence type="predicted"/>
<reference evidence="3 4" key="1">
    <citation type="submission" date="2009-04" db="EMBL/GenBank/DDBJ databases">
        <authorList>
            <person name="Sebastian Y."/>
            <person name="Madupu R."/>
            <person name="Durkin A.S."/>
            <person name="Torralba M."/>
            <person name="Methe B."/>
            <person name="Sutton G.G."/>
            <person name="Strausberg R.L."/>
            <person name="Nelson K.E."/>
        </authorList>
    </citation>
    <scope>NUCLEOTIDE SEQUENCE [LARGE SCALE GENOMIC DNA]</scope>
    <source>
        <strain evidence="3 4">60-3</strain>
    </source>
</reference>
<name>C2MB95_9PORP</name>
<dbReference type="Gene3D" id="1.25.40.10">
    <property type="entry name" value="Tetratricopeptide repeat domain"/>
    <property type="match status" value="2"/>
</dbReference>
<feature type="repeat" description="TPR" evidence="1">
    <location>
        <begin position="543"/>
        <end position="576"/>
    </location>
</feature>